<dbReference type="Proteomes" id="UP000179769">
    <property type="component" value="Unassembled WGS sequence"/>
</dbReference>
<reference evidence="2" key="1">
    <citation type="submission" date="2016-07" db="EMBL/GenBank/DDBJ databases">
        <title>Frankia sp. NRRL B-16219 Genome sequencing.</title>
        <authorList>
            <person name="Ghodhbane-Gtari F."/>
            <person name="Swanson E."/>
            <person name="Gueddou A."/>
            <person name="Louati M."/>
            <person name="Nouioui I."/>
            <person name="Hezbri K."/>
            <person name="Abebe-Akele F."/>
            <person name="Simpson S."/>
            <person name="Morris K."/>
            <person name="Thomas K."/>
            <person name="Gtari M."/>
            <person name="Tisa L.S."/>
        </authorList>
    </citation>
    <scope>NUCLEOTIDE SEQUENCE [LARGE SCALE GENOMIC DNA]</scope>
    <source>
        <strain evidence="2">NRRL B-16219</strain>
    </source>
</reference>
<accession>A0A1S1PXZ5</accession>
<protein>
    <submittedName>
        <fullName evidence="1">Uncharacterized protein</fullName>
    </submittedName>
</protein>
<organism evidence="1 2">
    <name type="scientific">Parafrankia soli</name>
    <dbReference type="NCBI Taxonomy" id="2599596"/>
    <lineage>
        <taxon>Bacteria</taxon>
        <taxon>Bacillati</taxon>
        <taxon>Actinomycetota</taxon>
        <taxon>Actinomycetes</taxon>
        <taxon>Frankiales</taxon>
        <taxon>Frankiaceae</taxon>
        <taxon>Parafrankia</taxon>
    </lineage>
</organism>
<keyword evidence="2" id="KW-1185">Reference proteome</keyword>
<dbReference type="EMBL" id="MAXA01000221">
    <property type="protein sequence ID" value="OHV27558.1"/>
    <property type="molecule type" value="Genomic_DNA"/>
</dbReference>
<comment type="caution">
    <text evidence="1">The sequence shown here is derived from an EMBL/GenBank/DDBJ whole genome shotgun (WGS) entry which is preliminary data.</text>
</comment>
<name>A0A1S1PXZ5_9ACTN</name>
<evidence type="ECO:0000313" key="1">
    <source>
        <dbReference type="EMBL" id="OHV27558.1"/>
    </source>
</evidence>
<evidence type="ECO:0000313" key="2">
    <source>
        <dbReference type="Proteomes" id="UP000179769"/>
    </source>
</evidence>
<gene>
    <name evidence="1" type="ORF">BBK14_20380</name>
</gene>
<proteinExistence type="predicted"/>
<sequence length="63" mass="7016">MICTTTAYEESVRASFQRLGILCLGYQQAVPTIVEEPSQYFLQDVAPQLLQAGHGAIFSRVRL</sequence>
<dbReference type="AlphaFoldDB" id="A0A1S1PXZ5"/>